<sequence>MRDDGGAAWQRQGRGTGEATVEDLIGRGLLALGGRRSHTFDDVTVDLAQRCASSDGARRVVTALVAGLRAATDGAWQRGWQPSDVHRMAVRRLSTAEQAFVVDAMTDELDRHARATVDPSWWGQLHALDGTVWWPRSETWLDAHRQRGVDWLTLVAQSLTVMNLLQSLPGIERLTCLPGEFRPTAADAAASATSGRPADVDSRILERVRMLLAKAESTTFAAEAETFTAGAQALMARHSIDAALLTAERGGASLEGGPRGRRIGIDTPYDGPKASLLTAVASANNCRMVWTRELGFGTVVGFEADLESVELLFTSLLVQANSAMLAEGSRADHRGRSRTRAFRSSFLTAFAYRIGERLRQVTREAMDAAAPAATSRGQALVPLMAARTERVEQTVDEWFPSLTRRRTQSVRDAEGWHVGRAAADRARLDGPSDRSRVGRGRS</sequence>
<dbReference type="Pfam" id="PF10979">
    <property type="entry name" value="DUF2786"/>
    <property type="match status" value="1"/>
</dbReference>
<feature type="compositionally biased region" description="Basic and acidic residues" evidence="1">
    <location>
        <begin position="422"/>
        <end position="436"/>
    </location>
</feature>
<proteinExistence type="predicted"/>
<accession>A0A0A0K2W6</accession>
<gene>
    <name evidence="4" type="ORF">N801_14020</name>
</gene>
<evidence type="ECO:0000313" key="4">
    <source>
        <dbReference type="EMBL" id="KGN42652.1"/>
    </source>
</evidence>
<dbReference type="RefSeq" id="WP_052112528.1">
    <property type="nucleotide sequence ID" value="NZ_AVPL01000003.1"/>
</dbReference>
<dbReference type="AlphaFoldDB" id="A0A0A0K2W6"/>
<dbReference type="InterPro" id="IPR024498">
    <property type="entry name" value="DUF2786"/>
</dbReference>
<evidence type="ECO:0000256" key="1">
    <source>
        <dbReference type="SAM" id="MobiDB-lite"/>
    </source>
</evidence>
<dbReference type="InterPro" id="IPR055592">
    <property type="entry name" value="DUF7168"/>
</dbReference>
<dbReference type="EMBL" id="AVPL01000003">
    <property type="protein sequence ID" value="KGN42652.1"/>
    <property type="molecule type" value="Genomic_DNA"/>
</dbReference>
<name>A0A0A0K2W6_9MICO</name>
<organism evidence="4 5">
    <name type="scientific">Knoellia aerolata DSM 18566</name>
    <dbReference type="NCBI Taxonomy" id="1385519"/>
    <lineage>
        <taxon>Bacteria</taxon>
        <taxon>Bacillati</taxon>
        <taxon>Actinomycetota</taxon>
        <taxon>Actinomycetes</taxon>
        <taxon>Micrococcales</taxon>
        <taxon>Intrasporangiaceae</taxon>
        <taxon>Knoellia</taxon>
    </lineage>
</organism>
<feature type="domain" description="DUF2786" evidence="2">
    <location>
        <begin position="203"/>
        <end position="241"/>
    </location>
</feature>
<reference evidence="4 5" key="1">
    <citation type="submission" date="2013-08" db="EMBL/GenBank/DDBJ databases">
        <title>The genome sequence of Knoellia aerolata.</title>
        <authorList>
            <person name="Zhu W."/>
            <person name="Wang G."/>
        </authorList>
    </citation>
    <scope>NUCLEOTIDE SEQUENCE [LARGE SCALE GENOMIC DNA]</scope>
    <source>
        <strain evidence="4 5">DSM 18566</strain>
    </source>
</reference>
<feature type="domain" description="DUF7168" evidence="3">
    <location>
        <begin position="273"/>
        <end position="376"/>
    </location>
</feature>
<keyword evidence="5" id="KW-1185">Reference proteome</keyword>
<feature type="region of interest" description="Disordered" evidence="1">
    <location>
        <begin position="422"/>
        <end position="442"/>
    </location>
</feature>
<evidence type="ECO:0000313" key="5">
    <source>
        <dbReference type="Proteomes" id="UP000030013"/>
    </source>
</evidence>
<evidence type="ECO:0000259" key="3">
    <source>
        <dbReference type="Pfam" id="PF23771"/>
    </source>
</evidence>
<dbReference type="Pfam" id="PF23771">
    <property type="entry name" value="DUF7168"/>
    <property type="match status" value="1"/>
</dbReference>
<comment type="caution">
    <text evidence="4">The sequence shown here is derived from an EMBL/GenBank/DDBJ whole genome shotgun (WGS) entry which is preliminary data.</text>
</comment>
<dbReference type="eggNOG" id="ENOG5031KBW">
    <property type="taxonomic scope" value="Bacteria"/>
</dbReference>
<dbReference type="STRING" id="1385519.N801_14020"/>
<evidence type="ECO:0000259" key="2">
    <source>
        <dbReference type="Pfam" id="PF10979"/>
    </source>
</evidence>
<protein>
    <submittedName>
        <fullName evidence="4">Uncharacterized protein</fullName>
    </submittedName>
</protein>
<dbReference type="Proteomes" id="UP000030013">
    <property type="component" value="Unassembled WGS sequence"/>
</dbReference>
<dbReference type="OrthoDB" id="3508128at2"/>